<dbReference type="GO" id="GO:0016491">
    <property type="term" value="F:oxidoreductase activity"/>
    <property type="evidence" value="ECO:0007669"/>
    <property type="project" value="UniProtKB-KW"/>
</dbReference>
<reference evidence="4 5" key="1">
    <citation type="submission" date="2016-10" db="EMBL/GenBank/DDBJ databases">
        <authorList>
            <person name="de Groot N.N."/>
        </authorList>
    </citation>
    <scope>NUCLEOTIDE SEQUENCE [LARGE SCALE GENOMIC DNA]</scope>
    <source>
        <strain evidence="4 5">DSM 19548</strain>
    </source>
</reference>
<dbReference type="Pfam" id="PF04324">
    <property type="entry name" value="Fer2_BFD"/>
    <property type="match status" value="1"/>
</dbReference>
<dbReference type="Proteomes" id="UP000198728">
    <property type="component" value="Unassembled WGS sequence"/>
</dbReference>
<name>A0A1I1DL06_9RHOB</name>
<evidence type="ECO:0000313" key="4">
    <source>
        <dbReference type="EMBL" id="SFB73193.1"/>
    </source>
</evidence>
<keyword evidence="5" id="KW-1185">Reference proteome</keyword>
<dbReference type="Pfam" id="PF01266">
    <property type="entry name" value="DAO"/>
    <property type="match status" value="1"/>
</dbReference>
<dbReference type="Gene3D" id="3.30.9.10">
    <property type="entry name" value="D-Amino Acid Oxidase, subunit A, domain 2"/>
    <property type="match status" value="1"/>
</dbReference>
<keyword evidence="1" id="KW-0560">Oxidoreductase</keyword>
<feature type="domain" description="FAD dependent oxidoreductase" evidence="2">
    <location>
        <begin position="13"/>
        <end position="360"/>
    </location>
</feature>
<sequence>MHQQDNGKAETFDVAVIGAGVVGCAIARTYALAGARVVMLEKAADILDGASKGNSAILHTGFDAPPGSVEAACVTAGYREYLEIREKLGLPVMRTGALVIAWTEEQEAILPDLIAQAHANGVTDVEMLSREDTLRREPGLAPSLRASFRVPGEFIIDPWSAPLAYLGQAMAHGAELRRSCKVLGGDFGGTHWDLKLSDGSVRAGLVINAAGLYGDDVDLALIGRRDFTVRPRKGQFVVFDKSAAALAGHILLPVPTKITKGIVVCPTAYGNLLVGPTAEDQTEKDVADLVPDTLAALRARGEEILPGLKDHDVTAIYAGLRPATEEKDYRIRHHADQNYVTVGGIRSTGLTSALGTASYVFGLTEQTGFHYDPPESVHWPTVRNISEAQQRDWERPGNGGVVCQCELVTRREIESALEGPLAARSLAGLKRRTRVTMGRCQGFHCTARLAEMTEGHFAVPMAEATGHD</sequence>
<evidence type="ECO:0000259" key="3">
    <source>
        <dbReference type="Pfam" id="PF04324"/>
    </source>
</evidence>
<dbReference type="InterPro" id="IPR052745">
    <property type="entry name" value="G3P_Oxidase/Oxidoreductase"/>
</dbReference>
<dbReference type="SUPFAM" id="SSF51905">
    <property type="entry name" value="FAD/NAD(P)-binding domain"/>
    <property type="match status" value="1"/>
</dbReference>
<gene>
    <name evidence="4" type="ORF">SAMN04488094_101174</name>
</gene>
<proteinExistence type="predicted"/>
<dbReference type="OrthoDB" id="9801699at2"/>
<dbReference type="InterPro" id="IPR007419">
    <property type="entry name" value="BFD-like_2Fe2S-bd_dom"/>
</dbReference>
<dbReference type="Gene3D" id="3.50.50.60">
    <property type="entry name" value="FAD/NAD(P)-binding domain"/>
    <property type="match status" value="1"/>
</dbReference>
<dbReference type="AlphaFoldDB" id="A0A1I1DL06"/>
<dbReference type="RefSeq" id="WP_093358542.1">
    <property type="nucleotide sequence ID" value="NZ_FOLG01000001.1"/>
</dbReference>
<dbReference type="InterPro" id="IPR036188">
    <property type="entry name" value="FAD/NAD-bd_sf"/>
</dbReference>
<evidence type="ECO:0000259" key="2">
    <source>
        <dbReference type="Pfam" id="PF01266"/>
    </source>
</evidence>
<dbReference type="CDD" id="cd19946">
    <property type="entry name" value="GlpA-like_Fer2_BFD-like"/>
    <property type="match status" value="1"/>
</dbReference>
<evidence type="ECO:0000256" key="1">
    <source>
        <dbReference type="ARBA" id="ARBA00023002"/>
    </source>
</evidence>
<dbReference type="EMBL" id="FOLG01000001">
    <property type="protein sequence ID" value="SFB73193.1"/>
    <property type="molecule type" value="Genomic_DNA"/>
</dbReference>
<feature type="domain" description="BFD-like [2Fe-2S]-binding" evidence="3">
    <location>
        <begin position="401"/>
        <end position="451"/>
    </location>
</feature>
<accession>A0A1I1DL06</accession>
<dbReference type="STRING" id="441112.SAMN04488094_101174"/>
<protein>
    <submittedName>
        <fullName evidence="4">Glycerol-3-phosphate dehydrogenase</fullName>
    </submittedName>
</protein>
<dbReference type="PANTHER" id="PTHR42720">
    <property type="entry name" value="GLYCEROL-3-PHOSPHATE DEHYDROGENASE"/>
    <property type="match status" value="1"/>
</dbReference>
<dbReference type="SUPFAM" id="SSF54373">
    <property type="entry name" value="FAD-linked reductases, C-terminal domain"/>
    <property type="match status" value="1"/>
</dbReference>
<organism evidence="4 5">
    <name type="scientific">Tropicimonas isoalkanivorans</name>
    <dbReference type="NCBI Taxonomy" id="441112"/>
    <lineage>
        <taxon>Bacteria</taxon>
        <taxon>Pseudomonadati</taxon>
        <taxon>Pseudomonadota</taxon>
        <taxon>Alphaproteobacteria</taxon>
        <taxon>Rhodobacterales</taxon>
        <taxon>Roseobacteraceae</taxon>
        <taxon>Tropicimonas</taxon>
    </lineage>
</organism>
<dbReference type="PANTHER" id="PTHR42720:SF1">
    <property type="entry name" value="GLYCEROL 3-PHOSPHATE OXIDASE"/>
    <property type="match status" value="1"/>
</dbReference>
<evidence type="ECO:0000313" key="5">
    <source>
        <dbReference type="Proteomes" id="UP000198728"/>
    </source>
</evidence>
<dbReference type="InterPro" id="IPR006076">
    <property type="entry name" value="FAD-dep_OxRdtase"/>
</dbReference>
<dbReference type="Gene3D" id="1.10.10.1100">
    <property type="entry name" value="BFD-like [2Fe-2S]-binding domain"/>
    <property type="match status" value="1"/>
</dbReference>
<dbReference type="InterPro" id="IPR041854">
    <property type="entry name" value="BFD-like_2Fe2S-bd_dom_sf"/>
</dbReference>